<proteinExistence type="predicted"/>
<keyword evidence="2" id="KW-1185">Reference proteome</keyword>
<name>A0A1H8B0Y1_9FIRM</name>
<dbReference type="AlphaFoldDB" id="A0A1H8B0Y1"/>
<evidence type="ECO:0000313" key="1">
    <source>
        <dbReference type="EMBL" id="SEM75768.1"/>
    </source>
</evidence>
<dbReference type="RefSeq" id="WP_162840850.1">
    <property type="nucleotide sequence ID" value="NZ_FOCG01000001.1"/>
</dbReference>
<organism evidence="1 2">
    <name type="scientific">Hydrogenoanaerobacterium saccharovorans</name>
    <dbReference type="NCBI Taxonomy" id="474960"/>
    <lineage>
        <taxon>Bacteria</taxon>
        <taxon>Bacillati</taxon>
        <taxon>Bacillota</taxon>
        <taxon>Clostridia</taxon>
        <taxon>Eubacteriales</taxon>
        <taxon>Oscillospiraceae</taxon>
        <taxon>Hydrogenoanaerobacterium</taxon>
    </lineage>
</organism>
<gene>
    <name evidence="1" type="ORF">SAMN05216180_1616</name>
</gene>
<sequence length="46" mass="5258">MSNNPKYITNDIANTVTVKVSNPISNRKIFCIDHDTHATMLFAEEY</sequence>
<reference evidence="1 2" key="1">
    <citation type="submission" date="2016-10" db="EMBL/GenBank/DDBJ databases">
        <authorList>
            <person name="de Groot N.N."/>
        </authorList>
    </citation>
    <scope>NUCLEOTIDE SEQUENCE [LARGE SCALE GENOMIC DNA]</scope>
    <source>
        <strain evidence="1 2">CGMCC 1.5070</strain>
    </source>
</reference>
<evidence type="ECO:0000313" key="2">
    <source>
        <dbReference type="Proteomes" id="UP000199158"/>
    </source>
</evidence>
<dbReference type="Proteomes" id="UP000199158">
    <property type="component" value="Unassembled WGS sequence"/>
</dbReference>
<protein>
    <submittedName>
        <fullName evidence="1">Uncharacterized protein</fullName>
    </submittedName>
</protein>
<accession>A0A1H8B0Y1</accession>
<dbReference type="EMBL" id="FOCG01000001">
    <property type="protein sequence ID" value="SEM75768.1"/>
    <property type="molecule type" value="Genomic_DNA"/>
</dbReference>